<evidence type="ECO:0000256" key="3">
    <source>
        <dbReference type="ARBA" id="ARBA00022753"/>
    </source>
</evidence>
<evidence type="ECO:0000313" key="9">
    <source>
        <dbReference type="Proteomes" id="UP000801492"/>
    </source>
</evidence>
<dbReference type="PANTHER" id="PTHR45971">
    <property type="entry name" value="PHOX (PX) DOMAIN-CONTAINING PROTEIN"/>
    <property type="match status" value="1"/>
</dbReference>
<dbReference type="Pfam" id="PF02759">
    <property type="entry name" value="RUN"/>
    <property type="match status" value="1"/>
</dbReference>
<dbReference type="PROSITE" id="PS50826">
    <property type="entry name" value="RUN"/>
    <property type="match status" value="1"/>
</dbReference>
<keyword evidence="2" id="KW-0597">Phosphoprotein</keyword>
<comment type="subcellular location">
    <subcellularLocation>
        <location evidence="1">Late endosome</location>
    </subcellularLocation>
</comment>
<dbReference type="PANTHER" id="PTHR45971:SF1">
    <property type="entry name" value="RUBICON, ISOFORM A"/>
    <property type="match status" value="1"/>
</dbReference>
<feature type="region of interest" description="Disordered" evidence="6">
    <location>
        <begin position="506"/>
        <end position="535"/>
    </location>
</feature>
<proteinExistence type="predicted"/>
<protein>
    <recommendedName>
        <fullName evidence="7">RUN domain-containing protein</fullName>
    </recommendedName>
</protein>
<dbReference type="GO" id="GO:1901981">
    <property type="term" value="F:phosphatidylinositol phosphate binding"/>
    <property type="evidence" value="ECO:0007669"/>
    <property type="project" value="TreeGrafter"/>
</dbReference>
<dbReference type="CDD" id="cd17686">
    <property type="entry name" value="RUN_RUBCN"/>
    <property type="match status" value="1"/>
</dbReference>
<evidence type="ECO:0000256" key="6">
    <source>
        <dbReference type="SAM" id="MobiDB-lite"/>
    </source>
</evidence>
<accession>A0A8K0CV48</accession>
<dbReference type="SMART" id="SM01175">
    <property type="entry name" value="DUF4206"/>
    <property type="match status" value="1"/>
</dbReference>
<dbReference type="AlphaFoldDB" id="A0A8K0CV48"/>
<feature type="compositionally biased region" description="Polar residues" evidence="6">
    <location>
        <begin position="509"/>
        <end position="527"/>
    </location>
</feature>
<dbReference type="SUPFAM" id="SSF140741">
    <property type="entry name" value="RUN domain-like"/>
    <property type="match status" value="1"/>
</dbReference>
<dbReference type="Proteomes" id="UP000801492">
    <property type="component" value="Unassembled WGS sequence"/>
</dbReference>
<evidence type="ECO:0000313" key="8">
    <source>
        <dbReference type="EMBL" id="KAF2894159.1"/>
    </source>
</evidence>
<evidence type="ECO:0000256" key="1">
    <source>
        <dbReference type="ARBA" id="ARBA00004603"/>
    </source>
</evidence>
<dbReference type="Pfam" id="PF13901">
    <property type="entry name" value="RH_dom"/>
    <property type="match status" value="1"/>
</dbReference>
<feature type="domain" description="RUN" evidence="7">
    <location>
        <begin position="34"/>
        <end position="169"/>
    </location>
</feature>
<dbReference type="GO" id="GO:0005770">
    <property type="term" value="C:late endosome"/>
    <property type="evidence" value="ECO:0007669"/>
    <property type="project" value="UniProtKB-SubCell"/>
</dbReference>
<keyword evidence="3" id="KW-0967">Endosome</keyword>
<dbReference type="Gene3D" id="1.20.58.900">
    <property type="match status" value="1"/>
</dbReference>
<dbReference type="OrthoDB" id="10067503at2759"/>
<keyword evidence="9" id="KW-1185">Reference proteome</keyword>
<dbReference type="Pfam" id="PF21054">
    <property type="entry name" value="RUBC_PIKBD"/>
    <property type="match status" value="1"/>
</dbReference>
<dbReference type="InterPro" id="IPR037213">
    <property type="entry name" value="Run_dom_sf"/>
</dbReference>
<evidence type="ECO:0000259" key="7">
    <source>
        <dbReference type="PROSITE" id="PS50826"/>
    </source>
</evidence>
<feature type="coiled-coil region" evidence="5">
    <location>
        <begin position="461"/>
        <end position="488"/>
    </location>
</feature>
<keyword evidence="5" id="KW-0175">Coiled coil</keyword>
<dbReference type="EMBL" id="VTPC01007273">
    <property type="protein sequence ID" value="KAF2894159.1"/>
    <property type="molecule type" value="Genomic_DNA"/>
</dbReference>
<sequence length="903" mass="103909">MSEQTVNFSLKYQQLLRDLKNTVEGLLVGQVVNVFIYGGLNRLHIAIEKIFKHGCKAISEDDTSDYWQFIQGLEWLQPSSTKSSLTLDSEYDPHMPQHIKSDRASIWLYHSLETYSLSQKLSWLLTDKAHLQSCYQEQAFLCQEKYAESVLICLRAVERNQPGLMSEIDPCLFLSKTNIKEYHKSHRRCSSFPDNHFKNTGDFYGSFRSKTLHKLDLNCEKASKEIDNTKSSPKIITNKRIHGKLKPWSSLPNLAVGVSTIRERSKSVAHSRTTPSTPVLSKYPKNNLFSTATFPIPLKTNIKKCRKTSSNIRKRVKHVVINNNDIIEHTPPLNHLVYNSSALNDELVNLSIKSLPETKSPIRKTNLSRSAPDYSFLTALSGEKDYKRKPKKTFIEDGGMSILPMATGYFPRPTKGQTLTAFLTSSQFARTNAELDRENAHFSISEAMISAIEQIRCKRDFKMVDEQVEESDEEIMDLKQRIRLRRRQKLEEKQRKIWSASLLSDGKTDTTTTEASVSPYSTSPGTPSESISSDEVEDINIDEASNLTDHRGMSMSMASLYSEADLFKRQRGAPDGASDILSAEGVALSLISRFNEKQLPRASDLEWLVSEEDAPQALLPMPKSWPVSPDDPVDELSITPLRGTKEWAPPRPQIIFTPHPRPERKKLMEKQNYRCAGCSMRVAPQYASKFRYCDYLGRYFCTGCHTNQLALIPGRVLQKWDFTRYPVSNFSYRLLEQMYVDPLFRIFELNKNIIKRSKNLEVCRKYRLGLYYLKDFILSCRFAETIRECLENENSYILTDPDVYSMQDLINVRSGEMKSRLKYLVELCCRHAAECELCQARGFICEICLGDEVIFPWQLRKVARCYKCGSCFHSRCWNSKESPCVRCQRIDRRKEDRWSSYEE</sequence>
<dbReference type="GO" id="GO:0006914">
    <property type="term" value="P:autophagy"/>
    <property type="evidence" value="ECO:0007669"/>
    <property type="project" value="UniProtKB-KW"/>
</dbReference>
<evidence type="ECO:0000256" key="4">
    <source>
        <dbReference type="ARBA" id="ARBA00023006"/>
    </source>
</evidence>
<gene>
    <name evidence="8" type="ORF">ILUMI_12013</name>
</gene>
<name>A0A8K0CV48_IGNLU</name>
<dbReference type="InterPro" id="IPR048569">
    <property type="entry name" value="RUBC_PIKBD"/>
</dbReference>
<dbReference type="InterPro" id="IPR004012">
    <property type="entry name" value="Run_dom"/>
</dbReference>
<organism evidence="8 9">
    <name type="scientific">Ignelater luminosus</name>
    <name type="common">Cucubano</name>
    <name type="synonym">Pyrophorus luminosus</name>
    <dbReference type="NCBI Taxonomy" id="2038154"/>
    <lineage>
        <taxon>Eukaryota</taxon>
        <taxon>Metazoa</taxon>
        <taxon>Ecdysozoa</taxon>
        <taxon>Arthropoda</taxon>
        <taxon>Hexapoda</taxon>
        <taxon>Insecta</taxon>
        <taxon>Pterygota</taxon>
        <taxon>Neoptera</taxon>
        <taxon>Endopterygota</taxon>
        <taxon>Coleoptera</taxon>
        <taxon>Polyphaga</taxon>
        <taxon>Elateriformia</taxon>
        <taxon>Elateroidea</taxon>
        <taxon>Elateridae</taxon>
        <taxon>Agrypninae</taxon>
        <taxon>Pyrophorini</taxon>
        <taxon>Ignelater</taxon>
    </lineage>
</organism>
<keyword evidence="4" id="KW-0072">Autophagy</keyword>
<dbReference type="InterPro" id="IPR025258">
    <property type="entry name" value="RH_dom"/>
</dbReference>
<comment type="caution">
    <text evidence="8">The sequence shown here is derived from an EMBL/GenBank/DDBJ whole genome shotgun (WGS) entry which is preliminary data.</text>
</comment>
<evidence type="ECO:0000256" key="5">
    <source>
        <dbReference type="SAM" id="Coils"/>
    </source>
</evidence>
<evidence type="ECO:0000256" key="2">
    <source>
        <dbReference type="ARBA" id="ARBA00022553"/>
    </source>
</evidence>
<dbReference type="InterPro" id="IPR052428">
    <property type="entry name" value="Autophagy_HostDef_Reg"/>
</dbReference>
<reference evidence="8" key="1">
    <citation type="submission" date="2019-08" db="EMBL/GenBank/DDBJ databases">
        <title>The genome of the North American firefly Photinus pyralis.</title>
        <authorList>
            <consortium name="Photinus pyralis genome working group"/>
            <person name="Fallon T.R."/>
            <person name="Sander Lower S.E."/>
            <person name="Weng J.-K."/>
        </authorList>
    </citation>
    <scope>NUCLEOTIDE SEQUENCE</scope>
    <source>
        <strain evidence="8">TRF0915ILg1</strain>
        <tissue evidence="8">Whole body</tissue>
    </source>
</reference>